<keyword evidence="6" id="KW-0653">Protein transport</keyword>
<dbReference type="EMBL" id="AYKW01000012">
    <property type="protein sequence ID" value="PIL31076.1"/>
    <property type="molecule type" value="Genomic_DNA"/>
</dbReference>
<dbReference type="PANTHER" id="PTHR21426:SF12">
    <property type="entry name" value="EXOCYST COMPLEX COMPONENT 8"/>
    <property type="match status" value="1"/>
</dbReference>
<dbReference type="InterPro" id="IPR042561">
    <property type="entry name" value="Exo84_C_1"/>
</dbReference>
<dbReference type="Pfam" id="PF16528">
    <property type="entry name" value="Exo84_C"/>
    <property type="match status" value="1"/>
</dbReference>
<dbReference type="Gene3D" id="1.20.58.1220">
    <property type="entry name" value="Exo84p, C-terminal helical domain"/>
    <property type="match status" value="1"/>
</dbReference>
<dbReference type="OrthoDB" id="642193at2759"/>
<dbReference type="InterPro" id="IPR011993">
    <property type="entry name" value="PH-like_dom_sf"/>
</dbReference>
<organism evidence="9 10">
    <name type="scientific">Ganoderma sinense ZZ0214-1</name>
    <dbReference type="NCBI Taxonomy" id="1077348"/>
    <lineage>
        <taxon>Eukaryota</taxon>
        <taxon>Fungi</taxon>
        <taxon>Dikarya</taxon>
        <taxon>Basidiomycota</taxon>
        <taxon>Agaricomycotina</taxon>
        <taxon>Agaricomycetes</taxon>
        <taxon>Polyporales</taxon>
        <taxon>Polyporaceae</taxon>
        <taxon>Ganoderma</taxon>
    </lineage>
</organism>
<feature type="compositionally biased region" description="Low complexity" evidence="7">
    <location>
        <begin position="697"/>
        <end position="723"/>
    </location>
</feature>
<evidence type="ECO:0000313" key="10">
    <source>
        <dbReference type="Proteomes" id="UP000230002"/>
    </source>
</evidence>
<comment type="caution">
    <text evidence="9">The sequence shown here is derived from an EMBL/GenBank/DDBJ whole genome shotgun (WGS) entry which is preliminary data.</text>
</comment>
<evidence type="ECO:0000256" key="1">
    <source>
        <dbReference type="ARBA" id="ARBA00004398"/>
    </source>
</evidence>
<dbReference type="SUPFAM" id="SSF74788">
    <property type="entry name" value="Cullin repeat-like"/>
    <property type="match status" value="1"/>
</dbReference>
<feature type="domain" description="Exocyst component Exo84 C-terminal" evidence="8">
    <location>
        <begin position="426"/>
        <end position="620"/>
    </location>
</feature>
<reference evidence="9 10" key="1">
    <citation type="journal article" date="2015" name="Sci. Rep.">
        <title>Chromosome-level genome map provides insights into diverse defense mechanisms in the medicinal fungus Ganoderma sinense.</title>
        <authorList>
            <person name="Zhu Y."/>
            <person name="Xu J."/>
            <person name="Sun C."/>
            <person name="Zhou S."/>
            <person name="Xu H."/>
            <person name="Nelson D.R."/>
            <person name="Qian J."/>
            <person name="Song J."/>
            <person name="Luo H."/>
            <person name="Xiang L."/>
            <person name="Li Y."/>
            <person name="Xu Z."/>
            <person name="Ji A."/>
            <person name="Wang L."/>
            <person name="Lu S."/>
            <person name="Hayward A."/>
            <person name="Sun W."/>
            <person name="Li X."/>
            <person name="Schwartz D.C."/>
            <person name="Wang Y."/>
            <person name="Chen S."/>
        </authorList>
    </citation>
    <scope>NUCLEOTIDE SEQUENCE [LARGE SCALE GENOMIC DNA]</scope>
    <source>
        <strain evidence="9 10">ZZ0214-1</strain>
    </source>
</reference>
<evidence type="ECO:0000256" key="4">
    <source>
        <dbReference type="ARBA" id="ARBA00022448"/>
    </source>
</evidence>
<dbReference type="InterPro" id="IPR032403">
    <property type="entry name" value="Exo84_C"/>
</dbReference>
<feature type="region of interest" description="Disordered" evidence="7">
    <location>
        <begin position="1"/>
        <end position="55"/>
    </location>
</feature>
<evidence type="ECO:0000256" key="3">
    <source>
        <dbReference type="ARBA" id="ARBA00021269"/>
    </source>
</evidence>
<protein>
    <recommendedName>
        <fullName evidence="3">Exocyst complex component EXO84</fullName>
    </recommendedName>
</protein>
<dbReference type="PANTHER" id="PTHR21426">
    <property type="entry name" value="EXOCYST COMPLEX COMPONENT 8"/>
    <property type="match status" value="1"/>
</dbReference>
<dbReference type="InterPro" id="IPR016159">
    <property type="entry name" value="Cullin_repeat-like_dom_sf"/>
</dbReference>
<dbReference type="Proteomes" id="UP000230002">
    <property type="component" value="Unassembled WGS sequence"/>
</dbReference>
<dbReference type="GO" id="GO:0006893">
    <property type="term" value="P:Golgi to plasma membrane transport"/>
    <property type="evidence" value="ECO:0007669"/>
    <property type="project" value="TreeGrafter"/>
</dbReference>
<feature type="compositionally biased region" description="Basic and acidic residues" evidence="7">
    <location>
        <begin position="41"/>
        <end position="53"/>
    </location>
</feature>
<dbReference type="Pfam" id="PF08700">
    <property type="entry name" value="VPS51_Exo84_N"/>
    <property type="match status" value="1"/>
</dbReference>
<dbReference type="AlphaFoldDB" id="A0A2G8SBD6"/>
<name>A0A2G8SBD6_9APHY</name>
<comment type="similarity">
    <text evidence="2">Belongs to the EXO84 family.</text>
</comment>
<dbReference type="GO" id="GO:0000145">
    <property type="term" value="C:exocyst"/>
    <property type="evidence" value="ECO:0007669"/>
    <property type="project" value="InterPro"/>
</dbReference>
<feature type="compositionally biased region" description="Basic and acidic residues" evidence="7">
    <location>
        <begin position="362"/>
        <end position="371"/>
    </location>
</feature>
<gene>
    <name evidence="9" type="ORF">GSI_05772</name>
</gene>
<dbReference type="GO" id="GO:0006887">
    <property type="term" value="P:exocytosis"/>
    <property type="evidence" value="ECO:0007669"/>
    <property type="project" value="UniProtKB-KW"/>
</dbReference>
<feature type="compositionally biased region" description="Pro residues" evidence="7">
    <location>
        <begin position="667"/>
        <end position="696"/>
    </location>
</feature>
<sequence>MNPFAPPLGMQSLRSRKPSESRAKAQQPRQNTIRQPNPAARDAERRATRVGEKMKKRMSMRYADISLPTDLTGIPDVPMLSASLRAGPHNEGGGLVDEPGSYVEEPREDLKEEELKLLDKDDFDPDAYIKLKLANSTESELRTLQSGLQAQKDDVAVDLQRNVFKNYAEFMLVSKEVSTLENEMLEFKEALSEWKGMPSLLHIDDSASVSERRRNVRSSIADLRVLYANQMQTLHMQIEGSSKFVPTTPGRHVVTEIDNIVALNTATYKVDHPVRFVILDDAVLVARKRKRRNNTESDKLVAEKCWPLTEMLVLDTKDSPSMINVFKIRHGKETHVYRTDMAADKKSLLSQFRHVAEELAAKKRKEREGEHQRRKSLWMGGGDRTSMLGADGMPGMPPVPEWMADLASKGADMGSSGKEKSERNARWVGDWSDELTVSIALREWETAVALVEEGEAKLLTIPTLGTKLTPLKASLTAALLQSLSVPSNKKGTVVSLISLLVRLKAGAASRSTFLAARADVIKKCVRKITFEGHIGSYIADLATVVFTGIKHTADWFLASFKENEVASSFVEWAKQQIELYAQMFRKQVYSSDVEPRTIDDAVQITHVQSKKLLEEYGIDFRFLLDNLLLDKPKEPAPARPPNYRPHAERVPDPIHTPSPTPVRSRSPAPPPLSMPQPPSRARTPLPPIPSPLPPASAMPALVVPTPMMASPSRSPSTSRMRTPLPVPPSRMASQSSLRSQTPSTSEGSRGSMPGSPAPPPPRSRDRPTGSRF</sequence>
<proteinExistence type="inferred from homology"/>
<accession>A0A2G8SBD6</accession>
<dbReference type="Pfam" id="PF25345">
    <property type="entry name" value="PH_EXO84"/>
    <property type="match status" value="1"/>
</dbReference>
<feature type="compositionally biased region" description="Basic and acidic residues" evidence="7">
    <location>
        <begin position="762"/>
        <end position="772"/>
    </location>
</feature>
<dbReference type="SUPFAM" id="SSF50729">
    <property type="entry name" value="PH domain-like"/>
    <property type="match status" value="1"/>
</dbReference>
<feature type="region of interest" description="Disordered" evidence="7">
    <location>
        <begin position="362"/>
        <end position="385"/>
    </location>
</feature>
<dbReference type="STRING" id="1077348.A0A2G8SBD6"/>
<evidence type="ECO:0000256" key="6">
    <source>
        <dbReference type="ARBA" id="ARBA00022927"/>
    </source>
</evidence>
<keyword evidence="5" id="KW-0268">Exocytosis</keyword>
<dbReference type="InterPro" id="IPR042560">
    <property type="entry name" value="Exo84_C_2"/>
</dbReference>
<dbReference type="GO" id="GO:0030133">
    <property type="term" value="C:transport vesicle"/>
    <property type="evidence" value="ECO:0007669"/>
    <property type="project" value="UniProtKB-SubCell"/>
</dbReference>
<dbReference type="Gene3D" id="1.20.58.1210">
    <property type="entry name" value="Exo84p, N-terminal helical domain"/>
    <property type="match status" value="1"/>
</dbReference>
<keyword evidence="10" id="KW-1185">Reference proteome</keyword>
<evidence type="ECO:0000256" key="7">
    <source>
        <dbReference type="SAM" id="MobiDB-lite"/>
    </source>
</evidence>
<keyword evidence="4" id="KW-0813">Transport</keyword>
<feature type="compositionally biased region" description="Polar residues" evidence="7">
    <location>
        <begin position="731"/>
        <end position="746"/>
    </location>
</feature>
<dbReference type="Gene3D" id="2.30.29.30">
    <property type="entry name" value="Pleckstrin-homology domain (PH domain)/Phosphotyrosine-binding domain (PTB)"/>
    <property type="match status" value="1"/>
</dbReference>
<dbReference type="GO" id="GO:0015031">
    <property type="term" value="P:protein transport"/>
    <property type="evidence" value="ECO:0007669"/>
    <property type="project" value="UniProtKB-KW"/>
</dbReference>
<evidence type="ECO:0000313" key="9">
    <source>
        <dbReference type="EMBL" id="PIL31076.1"/>
    </source>
</evidence>
<evidence type="ECO:0000256" key="5">
    <source>
        <dbReference type="ARBA" id="ARBA00022483"/>
    </source>
</evidence>
<feature type="region of interest" description="Disordered" evidence="7">
    <location>
        <begin position="633"/>
        <end position="772"/>
    </location>
</feature>
<comment type="subcellular location">
    <subcellularLocation>
        <location evidence="1">Cytoplasmic vesicle</location>
        <location evidence="1">Secretory vesicle</location>
    </subcellularLocation>
</comment>
<dbReference type="InterPro" id="IPR033961">
    <property type="entry name" value="Exo84"/>
</dbReference>
<evidence type="ECO:0000259" key="8">
    <source>
        <dbReference type="Pfam" id="PF16528"/>
    </source>
</evidence>
<evidence type="ECO:0000256" key="2">
    <source>
        <dbReference type="ARBA" id="ARBA00007210"/>
    </source>
</evidence>